<feature type="transmembrane region" description="Helical" evidence="2">
    <location>
        <begin position="441"/>
        <end position="466"/>
    </location>
</feature>
<dbReference type="SUPFAM" id="SSF53187">
    <property type="entry name" value="Zn-dependent exopeptidases"/>
    <property type="match status" value="1"/>
</dbReference>
<keyword evidence="2" id="KW-0472">Membrane</keyword>
<feature type="transmembrane region" description="Helical" evidence="2">
    <location>
        <begin position="322"/>
        <end position="344"/>
    </location>
</feature>
<reference evidence="4 5" key="1">
    <citation type="journal article" date="2018" name="J. Microbiol.">
        <title>Baekduia soli gen. nov., sp. nov., a novel bacterium isolated from the soil of Baekdu Mountain and proposal of a novel family name, Baekduiaceae fam. nov.</title>
        <authorList>
            <person name="An D.S."/>
            <person name="Siddiqi M.Z."/>
            <person name="Kim K.H."/>
            <person name="Yu H.S."/>
            <person name="Im W.T."/>
        </authorList>
    </citation>
    <scope>NUCLEOTIDE SEQUENCE [LARGE SCALE GENOMIC DNA]</scope>
    <source>
        <strain evidence="4 5">BR7-21</strain>
    </source>
</reference>
<dbReference type="KEGG" id="bsol:FSW04_03405"/>
<keyword evidence="2" id="KW-0812">Transmembrane</keyword>
<protein>
    <recommendedName>
        <fullName evidence="3">Peptidase M28 domain-containing protein</fullName>
    </recommendedName>
</protein>
<evidence type="ECO:0000313" key="4">
    <source>
        <dbReference type="EMBL" id="QEC46723.1"/>
    </source>
</evidence>
<evidence type="ECO:0000256" key="1">
    <source>
        <dbReference type="SAM" id="MobiDB-lite"/>
    </source>
</evidence>
<dbReference type="AlphaFoldDB" id="A0A5B8U128"/>
<dbReference type="Proteomes" id="UP000321805">
    <property type="component" value="Chromosome"/>
</dbReference>
<dbReference type="OrthoDB" id="5243108at2"/>
<dbReference type="Gene3D" id="3.40.630.10">
    <property type="entry name" value="Zn peptidases"/>
    <property type="match status" value="1"/>
</dbReference>
<feature type="transmembrane region" description="Helical" evidence="2">
    <location>
        <begin position="511"/>
        <end position="528"/>
    </location>
</feature>
<feature type="transmembrane region" description="Helical" evidence="2">
    <location>
        <begin position="398"/>
        <end position="420"/>
    </location>
</feature>
<dbReference type="RefSeq" id="WP_146916263.1">
    <property type="nucleotide sequence ID" value="NZ_CP042430.1"/>
</dbReference>
<sequence length="588" mass="61546">MLDPRLYRVAFVPVLLALLVAAFSLQDRPRAVGTTLVPDAFDGVRAQQTLDDLVARYERRRPGSATDDAMASEVARRLRAVVPGTVEQHRYQADTIDGRRTLVDVVATRPGAPGPPLVVVAHRDAAGPGARAELSATAALIELATIAADGRLRRTITFISTSGGSGGFAGAREEARRLGGRADAVLVLGAVGATGRRRPFVVGWSDGVGQAPLQLLRTVQNAVRAEVGTDPGGPRAVTQWLRMAVPVTVGEQGAFLRAGQPAVLLSATGERAPAARAPVSRERLSAFGRSALRVLYALDDFRDAAQPPRADLVIRGKVLPEWAVRLLVGTLLLPVLVAGVDALARTRRRNEPVLRWAAWTLSAAVPFLMACVFAVLLALVGLIAVAPGGPIPAVALRLGAGPAGALAAIVLVFVLGWVLTRPALLRVVAGGGHPDTPGAGIAVGLVTWAVVAGLWLANPYAAALAVPALHLWLWTSSPDLRLPRPAGLALVLAALLPVLLVGLADGRAFGLDVPHSVWFWTILVAGGHVPIGSWVLWSLFWGCAVSAALVAVRKRRPRDEGPQDVTVRGPVSYAGPGSLGGTESALRR</sequence>
<accession>A0A5B8U128</accession>
<dbReference type="EMBL" id="CP042430">
    <property type="protein sequence ID" value="QEC46723.1"/>
    <property type="molecule type" value="Genomic_DNA"/>
</dbReference>
<feature type="transmembrane region" description="Helical" evidence="2">
    <location>
        <begin position="356"/>
        <end position="386"/>
    </location>
</feature>
<keyword evidence="2" id="KW-1133">Transmembrane helix</keyword>
<keyword evidence="5" id="KW-1185">Reference proteome</keyword>
<feature type="transmembrane region" description="Helical" evidence="2">
    <location>
        <begin position="486"/>
        <end position="504"/>
    </location>
</feature>
<feature type="region of interest" description="Disordered" evidence="1">
    <location>
        <begin position="559"/>
        <end position="588"/>
    </location>
</feature>
<evidence type="ECO:0000256" key="2">
    <source>
        <dbReference type="SAM" id="Phobius"/>
    </source>
</evidence>
<proteinExistence type="predicted"/>
<gene>
    <name evidence="4" type="ORF">FSW04_03405</name>
</gene>
<name>A0A5B8U128_9ACTN</name>
<organism evidence="4 5">
    <name type="scientific">Baekduia soli</name>
    <dbReference type="NCBI Taxonomy" id="496014"/>
    <lineage>
        <taxon>Bacteria</taxon>
        <taxon>Bacillati</taxon>
        <taxon>Actinomycetota</taxon>
        <taxon>Thermoleophilia</taxon>
        <taxon>Solirubrobacterales</taxon>
        <taxon>Baekduiaceae</taxon>
        <taxon>Baekduia</taxon>
    </lineage>
</organism>
<dbReference type="InterPro" id="IPR007484">
    <property type="entry name" value="Peptidase_M28"/>
</dbReference>
<evidence type="ECO:0000313" key="5">
    <source>
        <dbReference type="Proteomes" id="UP000321805"/>
    </source>
</evidence>
<dbReference type="Pfam" id="PF04389">
    <property type="entry name" value="Peptidase_M28"/>
    <property type="match status" value="1"/>
</dbReference>
<feature type="domain" description="Peptidase M28" evidence="3">
    <location>
        <begin position="105"/>
        <end position="207"/>
    </location>
</feature>
<evidence type="ECO:0000259" key="3">
    <source>
        <dbReference type="Pfam" id="PF04389"/>
    </source>
</evidence>